<feature type="compositionally biased region" description="Low complexity" evidence="1">
    <location>
        <begin position="20"/>
        <end position="29"/>
    </location>
</feature>
<sequence>MCALHRRRKLEEAGRRHSWSLAPPRLLATPAPPRPSLSSHKTFATNSVTRPANFPPRGHNNQSVSL</sequence>
<feature type="compositionally biased region" description="Polar residues" evidence="1">
    <location>
        <begin position="40"/>
        <end position="50"/>
    </location>
</feature>
<proteinExistence type="predicted"/>
<protein>
    <submittedName>
        <fullName evidence="2">Uncharacterized protein</fullName>
    </submittedName>
</protein>
<keyword evidence="3" id="KW-1185">Reference proteome</keyword>
<dbReference type="AlphaFoldDB" id="A0A5B7GUM1"/>
<evidence type="ECO:0000256" key="1">
    <source>
        <dbReference type="SAM" id="MobiDB-lite"/>
    </source>
</evidence>
<name>A0A5B7GUM1_PORTR</name>
<reference evidence="2 3" key="1">
    <citation type="submission" date="2019-05" db="EMBL/GenBank/DDBJ databases">
        <title>Another draft genome of Portunus trituberculatus and its Hox gene families provides insights of decapod evolution.</title>
        <authorList>
            <person name="Jeong J.-H."/>
            <person name="Song I."/>
            <person name="Kim S."/>
            <person name="Choi T."/>
            <person name="Kim D."/>
            <person name="Ryu S."/>
            <person name="Kim W."/>
        </authorList>
    </citation>
    <scope>NUCLEOTIDE SEQUENCE [LARGE SCALE GENOMIC DNA]</scope>
    <source>
        <tissue evidence="2">Muscle</tissue>
    </source>
</reference>
<feature type="region of interest" description="Disordered" evidence="1">
    <location>
        <begin position="1"/>
        <end position="66"/>
    </location>
</feature>
<dbReference type="EMBL" id="VSRR010018005">
    <property type="protein sequence ID" value="MPC60887.1"/>
    <property type="molecule type" value="Genomic_DNA"/>
</dbReference>
<organism evidence="2 3">
    <name type="scientific">Portunus trituberculatus</name>
    <name type="common">Swimming crab</name>
    <name type="synonym">Neptunus trituberculatus</name>
    <dbReference type="NCBI Taxonomy" id="210409"/>
    <lineage>
        <taxon>Eukaryota</taxon>
        <taxon>Metazoa</taxon>
        <taxon>Ecdysozoa</taxon>
        <taxon>Arthropoda</taxon>
        <taxon>Crustacea</taxon>
        <taxon>Multicrustacea</taxon>
        <taxon>Malacostraca</taxon>
        <taxon>Eumalacostraca</taxon>
        <taxon>Eucarida</taxon>
        <taxon>Decapoda</taxon>
        <taxon>Pleocyemata</taxon>
        <taxon>Brachyura</taxon>
        <taxon>Eubrachyura</taxon>
        <taxon>Portunoidea</taxon>
        <taxon>Portunidae</taxon>
        <taxon>Portuninae</taxon>
        <taxon>Portunus</taxon>
    </lineage>
</organism>
<evidence type="ECO:0000313" key="3">
    <source>
        <dbReference type="Proteomes" id="UP000324222"/>
    </source>
</evidence>
<dbReference type="Proteomes" id="UP000324222">
    <property type="component" value="Unassembled WGS sequence"/>
</dbReference>
<evidence type="ECO:0000313" key="2">
    <source>
        <dbReference type="EMBL" id="MPC60887.1"/>
    </source>
</evidence>
<comment type="caution">
    <text evidence="2">The sequence shown here is derived from an EMBL/GenBank/DDBJ whole genome shotgun (WGS) entry which is preliminary data.</text>
</comment>
<gene>
    <name evidence="2" type="ORF">E2C01_054947</name>
</gene>
<accession>A0A5B7GUM1</accession>